<dbReference type="EMBL" id="BASX01000038">
    <property type="protein sequence ID" value="GAD45478.1"/>
    <property type="molecule type" value="Genomic_DNA"/>
</dbReference>
<protein>
    <submittedName>
        <fullName evidence="1">Uncharacterized protein</fullName>
    </submittedName>
</protein>
<dbReference type="Proteomes" id="UP000016985">
    <property type="component" value="Unassembled WGS sequence"/>
</dbReference>
<dbReference type="eggNOG" id="ENOG50329HX">
    <property type="taxonomic scope" value="Bacteria"/>
</dbReference>
<reference evidence="1 3" key="1">
    <citation type="submission" date="2011-06" db="EMBL/GenBank/DDBJ databases">
        <authorList>
            <person name="Harkins D.M."/>
            <person name="Madupu R."/>
            <person name="Durkin A.S."/>
            <person name="Torralba M."/>
            <person name="Methe B."/>
            <person name="Sutton G.G."/>
            <person name="Nelson K.E."/>
        </authorList>
    </citation>
    <scope>NUCLEOTIDE SEQUENCE [LARGE SCALE GENOMIC DNA]</scope>
    <source>
        <strain evidence="1 3">SK1060</strain>
    </source>
</reference>
<evidence type="ECO:0000313" key="3">
    <source>
        <dbReference type="Proteomes" id="UP000003287"/>
    </source>
</evidence>
<dbReference type="EMBL" id="AFUP01000009">
    <property type="protein sequence ID" value="EGV06994.1"/>
    <property type="molecule type" value="Genomic_DNA"/>
</dbReference>
<gene>
    <name evidence="2" type="ORF">ANG5_2006</name>
    <name evidence="1" type="ORF">HMPREF1042_2242</name>
</gene>
<evidence type="ECO:0000313" key="4">
    <source>
        <dbReference type="Proteomes" id="UP000016985"/>
    </source>
</evidence>
<keyword evidence="4" id="KW-1185">Reference proteome</keyword>
<proteinExistence type="predicted"/>
<sequence length="110" mass="12318">MKQEKLIGLKISNLRSAEFVQFITRFLDDVEKEGLDFKNEEVLAALVKKLKVALPAYQASLGQIRASEKSASISAADELRDADLQALRDAIKPYRAGQPSVKRKSQRMKV</sequence>
<name>F9PAI5_STRCV</name>
<evidence type="ECO:0000313" key="2">
    <source>
        <dbReference type="EMBL" id="GAD45478.1"/>
    </source>
</evidence>
<dbReference type="Proteomes" id="UP000003287">
    <property type="component" value="Unassembled WGS sequence"/>
</dbReference>
<dbReference type="AlphaFoldDB" id="F9PAI5"/>
<reference evidence="2 4" key="2">
    <citation type="submission" date="2013-09" db="EMBL/GenBank/DDBJ databases">
        <title>Genome Sequences of seven clinical isolates and type strains of anginosus group streptococci.</title>
        <authorList>
            <person name="Maruyama F."/>
            <person name="Sakurai A."/>
            <person name="Ogura Y."/>
            <person name="Homma H."/>
            <person name="Takahashi N."/>
            <person name="Ohtsubo Y."/>
            <person name="Hoshino T."/>
            <person name="Okahashi N."/>
            <person name="Nakagawa I."/>
            <person name="Kimura S."/>
            <person name="Fujiwara T."/>
            <person name="Hayashi T."/>
            <person name="Shintani S."/>
        </authorList>
    </citation>
    <scope>NUCLEOTIDE SEQUENCE [LARGE SCALE GENOMIC DNA]</scope>
    <source>
        <strain evidence="2">CCUG 46377</strain>
        <strain evidence="4">CCUG46377</strain>
    </source>
</reference>
<accession>F9PAI5</accession>
<organism evidence="1 3">
    <name type="scientific">Streptococcus constellatus subsp. pharyngis SK1060 = CCUG 46377</name>
    <dbReference type="NCBI Taxonomy" id="1035184"/>
    <lineage>
        <taxon>Bacteria</taxon>
        <taxon>Bacillati</taxon>
        <taxon>Bacillota</taxon>
        <taxon>Bacilli</taxon>
        <taxon>Lactobacillales</taxon>
        <taxon>Streptococcaceae</taxon>
        <taxon>Streptococcus</taxon>
        <taxon>Streptococcus anginosus group</taxon>
    </lineage>
</organism>
<evidence type="ECO:0000313" key="1">
    <source>
        <dbReference type="EMBL" id="EGV06994.1"/>
    </source>
</evidence>